<evidence type="ECO:0000313" key="1">
    <source>
        <dbReference type="EMBL" id="MBP2020736.1"/>
    </source>
</evidence>
<accession>A0ABS4K0H3</accession>
<gene>
    <name evidence="1" type="ORF">J2Z44_000520</name>
</gene>
<evidence type="ECO:0000313" key="2">
    <source>
        <dbReference type="Proteomes" id="UP001519308"/>
    </source>
</evidence>
<sequence>MRKVKIKIANNAYNDMLNLLKFHDNYSCFRLYYEDGCCKSSKVQLMLDVPKPTDICNKIEDLTICYDGELSEKVEEVIVYLNKGNYLIKPTLKSLPGFQKDCSKSCGGCKNSCGSH</sequence>
<keyword evidence="2" id="KW-1185">Reference proteome</keyword>
<proteinExistence type="predicted"/>
<dbReference type="SUPFAM" id="SSF89360">
    <property type="entry name" value="HesB-like domain"/>
    <property type="match status" value="1"/>
</dbReference>
<name>A0ABS4K0H3_9CLOT</name>
<dbReference type="InterPro" id="IPR035903">
    <property type="entry name" value="HesB-like_dom_sf"/>
</dbReference>
<reference evidence="1 2" key="1">
    <citation type="submission" date="2021-03" db="EMBL/GenBank/DDBJ databases">
        <title>Genomic Encyclopedia of Type Strains, Phase IV (KMG-IV): sequencing the most valuable type-strain genomes for metagenomic binning, comparative biology and taxonomic classification.</title>
        <authorList>
            <person name="Goeker M."/>
        </authorList>
    </citation>
    <scope>NUCLEOTIDE SEQUENCE [LARGE SCALE GENOMIC DNA]</scope>
    <source>
        <strain evidence="1 2">DSM 28650</strain>
    </source>
</reference>
<comment type="caution">
    <text evidence="1">The sequence shown here is derived from an EMBL/GenBank/DDBJ whole genome shotgun (WGS) entry which is preliminary data.</text>
</comment>
<protein>
    <submittedName>
        <fullName evidence="1">Uncharacterized protein</fullName>
    </submittedName>
</protein>
<dbReference type="RefSeq" id="WP_021284030.1">
    <property type="nucleotide sequence ID" value="NZ_JAGGLL010000003.1"/>
</dbReference>
<dbReference type="EMBL" id="JAGGLL010000003">
    <property type="protein sequence ID" value="MBP2020736.1"/>
    <property type="molecule type" value="Genomic_DNA"/>
</dbReference>
<dbReference type="Proteomes" id="UP001519308">
    <property type="component" value="Unassembled WGS sequence"/>
</dbReference>
<organism evidence="1 2">
    <name type="scientific">Clostridium punense</name>
    <dbReference type="NCBI Taxonomy" id="1054297"/>
    <lineage>
        <taxon>Bacteria</taxon>
        <taxon>Bacillati</taxon>
        <taxon>Bacillota</taxon>
        <taxon>Clostridia</taxon>
        <taxon>Eubacteriales</taxon>
        <taxon>Clostridiaceae</taxon>
        <taxon>Clostridium</taxon>
    </lineage>
</organism>